<feature type="region of interest" description="Disordered" evidence="1">
    <location>
        <begin position="70"/>
        <end position="89"/>
    </location>
</feature>
<protein>
    <recommendedName>
        <fullName evidence="5">DUF2946 domain-containing protein</fullName>
    </recommendedName>
</protein>
<dbReference type="EMBL" id="FOYD01000010">
    <property type="protein sequence ID" value="SFQ87050.1"/>
    <property type="molecule type" value="Genomic_DNA"/>
</dbReference>
<organism evidence="3 4">
    <name type="scientific">Halopseudomonas formosensis</name>
    <dbReference type="NCBI Taxonomy" id="1002526"/>
    <lineage>
        <taxon>Bacteria</taxon>
        <taxon>Pseudomonadati</taxon>
        <taxon>Pseudomonadota</taxon>
        <taxon>Gammaproteobacteria</taxon>
        <taxon>Pseudomonadales</taxon>
        <taxon>Pseudomonadaceae</taxon>
        <taxon>Halopseudomonas</taxon>
    </lineage>
</organism>
<dbReference type="InterPro" id="IPR021333">
    <property type="entry name" value="DUF2946"/>
</dbReference>
<keyword evidence="2" id="KW-1133">Transmembrane helix</keyword>
<sequence length="160" mass="17667">MLCAWNLSWGQVPGAPGEFPGVVTRGRRRNPLLVRKRLNALSIWLGLFAMLMIHAGPLYSALRMEAAAPAHAGHHQTHHAPPSAHGHHTTTAELPDWLAALELCGYCELLTLNPPLILSLQLVLPRHQPQQAQPLPETPRRPTLRHGDSQPRAPPVHFHS</sequence>
<evidence type="ECO:0000313" key="3">
    <source>
        <dbReference type="EMBL" id="SFQ87050.1"/>
    </source>
</evidence>
<evidence type="ECO:0000256" key="2">
    <source>
        <dbReference type="SAM" id="Phobius"/>
    </source>
</evidence>
<keyword evidence="2" id="KW-0472">Membrane</keyword>
<evidence type="ECO:0000313" key="4">
    <source>
        <dbReference type="Proteomes" id="UP000242815"/>
    </source>
</evidence>
<dbReference type="AlphaFoldDB" id="A0A1I6C1I3"/>
<gene>
    <name evidence="3" type="ORF">SAMN05216578_11082</name>
</gene>
<evidence type="ECO:0008006" key="5">
    <source>
        <dbReference type="Google" id="ProtNLM"/>
    </source>
</evidence>
<keyword evidence="2" id="KW-0812">Transmembrane</keyword>
<name>A0A1I6C1I3_9GAMM</name>
<dbReference type="Pfam" id="PF11162">
    <property type="entry name" value="DUF2946"/>
    <property type="match status" value="1"/>
</dbReference>
<feature type="transmembrane region" description="Helical" evidence="2">
    <location>
        <begin position="38"/>
        <end position="59"/>
    </location>
</feature>
<feature type="region of interest" description="Disordered" evidence="1">
    <location>
        <begin position="129"/>
        <end position="160"/>
    </location>
</feature>
<reference evidence="3 4" key="1">
    <citation type="submission" date="2016-10" db="EMBL/GenBank/DDBJ databases">
        <authorList>
            <person name="de Groot N.N."/>
        </authorList>
    </citation>
    <scope>NUCLEOTIDE SEQUENCE [LARGE SCALE GENOMIC DNA]</scope>
    <source>
        <strain evidence="3 4">JCM 18415</strain>
    </source>
</reference>
<dbReference type="Proteomes" id="UP000242815">
    <property type="component" value="Unassembled WGS sequence"/>
</dbReference>
<accession>A0A1I6C1I3</accession>
<evidence type="ECO:0000256" key="1">
    <source>
        <dbReference type="SAM" id="MobiDB-lite"/>
    </source>
</evidence>
<proteinExistence type="predicted"/>
<dbReference type="STRING" id="1002526.SAMN05216578_11082"/>